<evidence type="ECO:0000256" key="2">
    <source>
        <dbReference type="ARBA" id="ARBA00022475"/>
    </source>
</evidence>
<comment type="caution">
    <text evidence="8">The sequence shown here is derived from an EMBL/GenBank/DDBJ whole genome shotgun (WGS) entry which is preliminary data.</text>
</comment>
<name>A0A1U7NN50_9FIRM</name>
<dbReference type="GeneID" id="78275324"/>
<keyword evidence="5 6" id="KW-0472">Membrane</keyword>
<keyword evidence="4 6" id="KW-1133">Transmembrane helix</keyword>
<evidence type="ECO:0000256" key="1">
    <source>
        <dbReference type="ARBA" id="ARBA00004651"/>
    </source>
</evidence>
<dbReference type="Pfam" id="PF10035">
    <property type="entry name" value="DUF2179"/>
    <property type="match status" value="1"/>
</dbReference>
<dbReference type="InterPro" id="IPR015867">
    <property type="entry name" value="N-reg_PII/ATP_PRibTrfase_C"/>
</dbReference>
<evidence type="ECO:0000256" key="5">
    <source>
        <dbReference type="ARBA" id="ARBA00023136"/>
    </source>
</evidence>
<dbReference type="RefSeq" id="WP_076341206.1">
    <property type="nucleotide sequence ID" value="NZ_CAPDDE010000025.1"/>
</dbReference>
<evidence type="ECO:0000256" key="6">
    <source>
        <dbReference type="SAM" id="Phobius"/>
    </source>
</evidence>
<dbReference type="InterPro" id="IPR019264">
    <property type="entry name" value="DUF2179"/>
</dbReference>
<keyword evidence="9" id="KW-1185">Reference proteome</keyword>
<dbReference type="Proteomes" id="UP000186705">
    <property type="component" value="Unassembled WGS sequence"/>
</dbReference>
<dbReference type="Gene3D" id="3.30.70.120">
    <property type="match status" value="1"/>
</dbReference>
<feature type="transmembrane region" description="Helical" evidence="6">
    <location>
        <begin position="94"/>
        <end position="112"/>
    </location>
</feature>
<dbReference type="PIRSF" id="PIRSF006483">
    <property type="entry name" value="Membrane_protein_YitT"/>
    <property type="match status" value="1"/>
</dbReference>
<dbReference type="Pfam" id="PF02588">
    <property type="entry name" value="YitT_membrane"/>
    <property type="match status" value="1"/>
</dbReference>
<feature type="transmembrane region" description="Helical" evidence="6">
    <location>
        <begin position="164"/>
        <end position="186"/>
    </location>
</feature>
<evidence type="ECO:0000259" key="7">
    <source>
        <dbReference type="Pfam" id="PF10035"/>
    </source>
</evidence>
<feature type="transmembrane region" description="Helical" evidence="6">
    <location>
        <begin position="20"/>
        <end position="41"/>
    </location>
</feature>
<feature type="domain" description="DUF2179" evidence="7">
    <location>
        <begin position="234"/>
        <end position="288"/>
    </location>
</feature>
<dbReference type="STRING" id="1862672.BO225_05095"/>
<evidence type="ECO:0000313" key="9">
    <source>
        <dbReference type="Proteomes" id="UP000186705"/>
    </source>
</evidence>
<dbReference type="OrthoDB" id="9779786at2"/>
<comment type="subcellular location">
    <subcellularLocation>
        <location evidence="1">Cell membrane</location>
        <topology evidence="1">Multi-pass membrane protein</topology>
    </subcellularLocation>
</comment>
<dbReference type="PANTHER" id="PTHR33545:SF5">
    <property type="entry name" value="UPF0750 MEMBRANE PROTEIN YITT"/>
    <property type="match status" value="1"/>
</dbReference>
<evidence type="ECO:0000256" key="3">
    <source>
        <dbReference type="ARBA" id="ARBA00022692"/>
    </source>
</evidence>
<evidence type="ECO:0000256" key="4">
    <source>
        <dbReference type="ARBA" id="ARBA00022989"/>
    </source>
</evidence>
<keyword evidence="2" id="KW-1003">Cell membrane</keyword>
<keyword evidence="3 6" id="KW-0812">Transmembrane</keyword>
<feature type="transmembrane region" description="Helical" evidence="6">
    <location>
        <begin position="124"/>
        <end position="143"/>
    </location>
</feature>
<feature type="transmembrane region" description="Helical" evidence="6">
    <location>
        <begin position="61"/>
        <end position="87"/>
    </location>
</feature>
<dbReference type="GO" id="GO:0005886">
    <property type="term" value="C:plasma membrane"/>
    <property type="evidence" value="ECO:0007669"/>
    <property type="project" value="UniProtKB-SubCell"/>
</dbReference>
<reference evidence="8 9" key="1">
    <citation type="submission" date="2016-11" db="EMBL/GenBank/DDBJ databases">
        <title>Description of two novel members of the family Erysipelotrichaceae: Ileibacterium lipovorans gen. nov., sp. nov. and Dubosiella newyorkensis, gen. nov., sp. nov.</title>
        <authorList>
            <person name="Cox L.M."/>
            <person name="Sohn J."/>
            <person name="Tyrrell K.L."/>
            <person name="Citron D.M."/>
            <person name="Lawson P.A."/>
            <person name="Patel N.B."/>
            <person name="Iizumi T."/>
            <person name="Perez-Perez G.I."/>
            <person name="Goldstein E.J."/>
            <person name="Blaser M.J."/>
        </authorList>
    </citation>
    <scope>NUCLEOTIDE SEQUENCE [LARGE SCALE GENOMIC DNA]</scope>
    <source>
        <strain evidence="8 9">NYU-BL-A4</strain>
    </source>
</reference>
<accession>A0A1U7NN50</accession>
<dbReference type="EMBL" id="MPKA01000060">
    <property type="protein sequence ID" value="OLU46725.1"/>
    <property type="molecule type" value="Genomic_DNA"/>
</dbReference>
<evidence type="ECO:0000313" key="8">
    <source>
        <dbReference type="EMBL" id="OLU46725.1"/>
    </source>
</evidence>
<protein>
    <recommendedName>
        <fullName evidence="7">DUF2179 domain-containing protein</fullName>
    </recommendedName>
</protein>
<organism evidence="8 9">
    <name type="scientific">Dubosiella newyorkensis</name>
    <dbReference type="NCBI Taxonomy" id="1862672"/>
    <lineage>
        <taxon>Bacteria</taxon>
        <taxon>Bacillati</taxon>
        <taxon>Bacillota</taxon>
        <taxon>Erysipelotrichia</taxon>
        <taxon>Erysipelotrichales</taxon>
        <taxon>Erysipelotrichaceae</taxon>
        <taxon>Dubosiella</taxon>
    </lineage>
</organism>
<dbReference type="InterPro" id="IPR003740">
    <property type="entry name" value="YitT"/>
</dbReference>
<sequence>MKNVIEWIKKLNKNKKFKLIISLGMVIISALLQVYILQVFMAPCDLISGGFTGIALFMNKALKLIHIDFSTSLGILLLNIPAALLCVKGISKRFVFLSSVQFTLVSLLLQSLEFKPFFDDMVLNILFGGVLWGFSISLALRAGGSTGGTDFIAQYVSNKIHKGIWDYVFYFNCVMYVCYGFMFGWIHAGYSIIFQFLSTKTISSLYQRYEQMTIEFTTSHPQKVIDAFMLSCRHGMSVIEAYGAYSNKKFYICKTVVNSYQARDVIEVVRQADPKVIVNTYKTANFYGNFYQPPLD</sequence>
<dbReference type="AlphaFoldDB" id="A0A1U7NN50"/>
<dbReference type="InterPro" id="IPR051461">
    <property type="entry name" value="UPF0750_membrane"/>
</dbReference>
<gene>
    <name evidence="8" type="ORF">BO225_05095</name>
</gene>
<dbReference type="PANTHER" id="PTHR33545">
    <property type="entry name" value="UPF0750 MEMBRANE PROTEIN YITT-RELATED"/>
    <property type="match status" value="1"/>
</dbReference>
<proteinExistence type="predicted"/>